<dbReference type="WBParaSite" id="HDID_0000221301-mRNA-1">
    <property type="protein sequence ID" value="HDID_0000221301-mRNA-1"/>
    <property type="gene ID" value="HDID_0000221301"/>
</dbReference>
<name>A0A0R3SCC5_HYMDI</name>
<protein>
    <submittedName>
        <fullName evidence="1">TPX2_importin domain-containing protein</fullName>
    </submittedName>
</protein>
<sequence length="153" mass="17330">LPLEAPTTLSRAAANSKIILGYPRIVIESETHSLNPEMTSGFEHSHLPRNTIESARERVNPSLSIPQEKDQKISKLRQIHMRTFGARKSIRPVRKLKRQERCITEQNQRRFSSPTASQRLKTVVPEVRSLSTTAAPRPAIVQISPTIDKDNNF</sequence>
<dbReference type="STRING" id="6216.A0A0R3SCC5"/>
<dbReference type="AlphaFoldDB" id="A0A0R3SCC5"/>
<evidence type="ECO:0000313" key="1">
    <source>
        <dbReference type="WBParaSite" id="HDID_0000221301-mRNA-1"/>
    </source>
</evidence>
<proteinExistence type="predicted"/>
<organism evidence="1">
    <name type="scientific">Hymenolepis diminuta</name>
    <name type="common">Rat tapeworm</name>
    <dbReference type="NCBI Taxonomy" id="6216"/>
    <lineage>
        <taxon>Eukaryota</taxon>
        <taxon>Metazoa</taxon>
        <taxon>Spiralia</taxon>
        <taxon>Lophotrochozoa</taxon>
        <taxon>Platyhelminthes</taxon>
        <taxon>Cestoda</taxon>
        <taxon>Eucestoda</taxon>
        <taxon>Cyclophyllidea</taxon>
        <taxon>Hymenolepididae</taxon>
        <taxon>Hymenolepis</taxon>
    </lineage>
</organism>
<accession>A0A0R3SCC5</accession>
<reference evidence="1" key="1">
    <citation type="submission" date="2017-02" db="UniProtKB">
        <authorList>
            <consortium name="WormBaseParasite"/>
        </authorList>
    </citation>
    <scope>IDENTIFICATION</scope>
</reference>